<reference evidence="2" key="1">
    <citation type="submission" date="2019-09" db="EMBL/GenBank/DDBJ databases">
        <title>Organ-specific transcriptomic study of the physiology of the cattle tick, Rhipicephalus microplus.</title>
        <authorList>
            <person name="Tirloni L."/>
            <person name="Braz G."/>
            <person name="Gandara A.C.P."/>
            <person name="Sabadin G.A."/>
            <person name="da Silva R.M."/>
            <person name="Guizzo M.G."/>
            <person name="Machado J.A."/>
            <person name="Costa E.P."/>
            <person name="Gomes H.F."/>
            <person name="Moraes J."/>
            <person name="Mota M.B.S."/>
            <person name="Mesquita R.D."/>
            <person name="Alvarenga P.H."/>
            <person name="Alves F."/>
            <person name="Seixas A."/>
            <person name="da Fonseca R.N."/>
            <person name="Fogaca A."/>
            <person name="Logullo C."/>
            <person name="Tanaka A."/>
            <person name="Daffre S."/>
            <person name="Termignoni C."/>
            <person name="Vaz I.S.Jr."/>
            <person name="Oliveira P.L."/>
            <person name="Ribeiro J.M."/>
        </authorList>
    </citation>
    <scope>NUCLEOTIDE SEQUENCE</scope>
    <source>
        <strain evidence="2">Porto Alegre</strain>
    </source>
</reference>
<feature type="chain" id="PRO_5026812898" evidence="1">
    <location>
        <begin position="33"/>
        <end position="81"/>
    </location>
</feature>
<dbReference type="AlphaFoldDB" id="A0A6M2DDG8"/>
<keyword evidence="1" id="KW-0732">Signal</keyword>
<sequence>MNGVACSGFWLNIFCSLLSQLLSVCCPAYVSCTPSNLYPLIRHSTALLVFSYLKPSSIYPSISTTRCITKARKIKPELPLL</sequence>
<protein>
    <submittedName>
        <fullName evidence="2">Putative secreted protein</fullName>
    </submittedName>
</protein>
<evidence type="ECO:0000313" key="2">
    <source>
        <dbReference type="EMBL" id="NOV43228.1"/>
    </source>
</evidence>
<feature type="signal peptide" evidence="1">
    <location>
        <begin position="1"/>
        <end position="32"/>
    </location>
</feature>
<accession>A0A6M2DDG8</accession>
<evidence type="ECO:0000256" key="1">
    <source>
        <dbReference type="SAM" id="SignalP"/>
    </source>
</evidence>
<name>A0A6M2DDG8_RHIMP</name>
<organism evidence="2">
    <name type="scientific">Rhipicephalus microplus</name>
    <name type="common">Cattle tick</name>
    <name type="synonym">Boophilus microplus</name>
    <dbReference type="NCBI Taxonomy" id="6941"/>
    <lineage>
        <taxon>Eukaryota</taxon>
        <taxon>Metazoa</taxon>
        <taxon>Ecdysozoa</taxon>
        <taxon>Arthropoda</taxon>
        <taxon>Chelicerata</taxon>
        <taxon>Arachnida</taxon>
        <taxon>Acari</taxon>
        <taxon>Parasitiformes</taxon>
        <taxon>Ixodida</taxon>
        <taxon>Ixodoidea</taxon>
        <taxon>Ixodidae</taxon>
        <taxon>Rhipicephalinae</taxon>
        <taxon>Rhipicephalus</taxon>
        <taxon>Boophilus</taxon>
    </lineage>
</organism>
<proteinExistence type="predicted"/>
<dbReference type="EMBL" id="GHWJ01010491">
    <property type="protein sequence ID" value="NOV43228.1"/>
    <property type="molecule type" value="Transcribed_RNA"/>
</dbReference>